<feature type="transmembrane region" description="Helical" evidence="9">
    <location>
        <begin position="263"/>
        <end position="287"/>
    </location>
</feature>
<keyword evidence="4 9" id="KW-1133">Transmembrane helix</keyword>
<dbReference type="Pfam" id="PF00001">
    <property type="entry name" value="7tm_1"/>
    <property type="match status" value="1"/>
</dbReference>
<comment type="subcellular location">
    <subcellularLocation>
        <location evidence="1">Membrane</location>
        <topology evidence="1">Multi-pass membrane protein</topology>
    </subcellularLocation>
</comment>
<dbReference type="EMBL" id="JAVRJZ010000007">
    <property type="protein sequence ID" value="KAK2720183.1"/>
    <property type="molecule type" value="Genomic_DNA"/>
</dbReference>
<dbReference type="PANTHER" id="PTHR45695:SF9">
    <property type="entry name" value="LEUCOKININ RECEPTOR"/>
    <property type="match status" value="1"/>
</dbReference>
<dbReference type="InterPro" id="IPR000276">
    <property type="entry name" value="GPCR_Rhodpsn"/>
</dbReference>
<dbReference type="EMBL" id="JAVRJZ010000007">
    <property type="protein sequence ID" value="KAK2720184.1"/>
    <property type="molecule type" value="Genomic_DNA"/>
</dbReference>
<dbReference type="Proteomes" id="UP001187531">
    <property type="component" value="Unassembled WGS sequence"/>
</dbReference>
<keyword evidence="8" id="KW-0807">Transducer</keyword>
<accession>A0AA88I310</accession>
<feature type="transmembrane region" description="Helical" evidence="9">
    <location>
        <begin position="44"/>
        <end position="69"/>
    </location>
</feature>
<sequence>MELEVFNITDPSVIVCSSNGTINSDDYYEECNNNMHTPSIFFQVIIYLMYSCIFLLALIGNGLVVCVIFSTRRKWTVTNYFIINLAISDILMAVACIPFSFVSTLILHYWPFGGFMCRTVQYSQVVSVVVSAYTMVVISGDRYFAIVYPLRPRMTRRQAKVVMLICWNFALLIALPIALFSQTVQPTEYHETNNLPLCLDIWSNQSHKYYYNLALFGAQYVLPLVIILFSYGRIGFELWGKRVPGEANLNRDRRIAASKRKMIKMMITVVVVFALCWLPLNGFLLMYDLWPSIDSWTGISYAYFICHWTAMSHSSYNPFIYCCFHAGFRQGMTSLAYRMGCRKCFPVAESFDGMDAEMLQRGNTFSSYISRNSSLRFQRGSTLRPLLSSQPTRGSTYNRNSLPAFRTSPRFSESSDIVPVTTETQKESNGVCKIVFRNLSPRRSEGKVELRVFCEKEAV</sequence>
<dbReference type="PRINTS" id="PR00237">
    <property type="entry name" value="GPCRRHODOPSN"/>
</dbReference>
<comment type="similarity">
    <text evidence="2">Belongs to the G-protein coupled receptor 1 family.</text>
</comment>
<comment type="caution">
    <text evidence="11">The sequence shown here is derived from an EMBL/GenBank/DDBJ whole genome shotgun (WGS) entry which is preliminary data.</text>
</comment>
<keyword evidence="6 9" id="KW-0472">Membrane</keyword>
<evidence type="ECO:0000256" key="5">
    <source>
        <dbReference type="ARBA" id="ARBA00023040"/>
    </source>
</evidence>
<feature type="transmembrane region" description="Helical" evidence="9">
    <location>
        <begin position="122"/>
        <end position="140"/>
    </location>
</feature>
<keyword evidence="3 9" id="KW-0812">Transmembrane</keyword>
<evidence type="ECO:0000256" key="7">
    <source>
        <dbReference type="ARBA" id="ARBA00023170"/>
    </source>
</evidence>
<evidence type="ECO:0000313" key="12">
    <source>
        <dbReference type="Proteomes" id="UP001187531"/>
    </source>
</evidence>
<keyword evidence="5" id="KW-0297">G-protein coupled receptor</keyword>
<evidence type="ECO:0000256" key="8">
    <source>
        <dbReference type="ARBA" id="ARBA00023224"/>
    </source>
</evidence>
<evidence type="ECO:0000256" key="6">
    <source>
        <dbReference type="ARBA" id="ARBA00023136"/>
    </source>
</evidence>
<dbReference type="AlphaFoldDB" id="A0AA88I310"/>
<evidence type="ECO:0000256" key="9">
    <source>
        <dbReference type="SAM" id="Phobius"/>
    </source>
</evidence>
<evidence type="ECO:0000313" key="11">
    <source>
        <dbReference type="EMBL" id="KAK2720183.1"/>
    </source>
</evidence>
<dbReference type="PROSITE" id="PS50262">
    <property type="entry name" value="G_PROTEIN_RECEP_F1_2"/>
    <property type="match status" value="1"/>
</dbReference>
<gene>
    <name evidence="11" type="ORF">QYM36_004175</name>
</gene>
<dbReference type="EMBL" id="JAVRJZ010000007">
    <property type="protein sequence ID" value="KAK2720185.1"/>
    <property type="molecule type" value="Genomic_DNA"/>
</dbReference>
<dbReference type="EMBL" id="JAVRJZ010000007">
    <property type="protein sequence ID" value="KAK2720186.1"/>
    <property type="molecule type" value="Genomic_DNA"/>
</dbReference>
<dbReference type="GO" id="GO:0004930">
    <property type="term" value="F:G protein-coupled receptor activity"/>
    <property type="evidence" value="ECO:0007669"/>
    <property type="project" value="UniProtKB-KW"/>
</dbReference>
<evidence type="ECO:0000259" key="10">
    <source>
        <dbReference type="PROSITE" id="PS50262"/>
    </source>
</evidence>
<name>A0AA88I310_ARTSF</name>
<keyword evidence="7" id="KW-0675">Receptor</keyword>
<evidence type="ECO:0000256" key="4">
    <source>
        <dbReference type="ARBA" id="ARBA00022989"/>
    </source>
</evidence>
<keyword evidence="12" id="KW-1185">Reference proteome</keyword>
<organism evidence="11 12">
    <name type="scientific">Artemia franciscana</name>
    <name type="common">Brine shrimp</name>
    <name type="synonym">Artemia sanfranciscana</name>
    <dbReference type="NCBI Taxonomy" id="6661"/>
    <lineage>
        <taxon>Eukaryota</taxon>
        <taxon>Metazoa</taxon>
        <taxon>Ecdysozoa</taxon>
        <taxon>Arthropoda</taxon>
        <taxon>Crustacea</taxon>
        <taxon>Branchiopoda</taxon>
        <taxon>Anostraca</taxon>
        <taxon>Artemiidae</taxon>
        <taxon>Artemia</taxon>
    </lineage>
</organism>
<feature type="transmembrane region" description="Helical" evidence="9">
    <location>
        <begin position="161"/>
        <end position="180"/>
    </location>
</feature>
<dbReference type="FunFam" id="1.20.1070.10:FF:000291">
    <property type="entry name" value="Predicted protein"/>
    <property type="match status" value="1"/>
</dbReference>
<dbReference type="GO" id="GO:0005886">
    <property type="term" value="C:plasma membrane"/>
    <property type="evidence" value="ECO:0007669"/>
    <property type="project" value="TreeGrafter"/>
</dbReference>
<proteinExistence type="inferred from homology"/>
<evidence type="ECO:0000256" key="2">
    <source>
        <dbReference type="ARBA" id="ARBA00010663"/>
    </source>
</evidence>
<dbReference type="Gene3D" id="1.20.1070.10">
    <property type="entry name" value="Rhodopsin 7-helix transmembrane proteins"/>
    <property type="match status" value="1"/>
</dbReference>
<evidence type="ECO:0000256" key="1">
    <source>
        <dbReference type="ARBA" id="ARBA00004141"/>
    </source>
</evidence>
<dbReference type="EMBL" id="JAVRJZ010000007">
    <property type="protein sequence ID" value="KAK2720187.1"/>
    <property type="molecule type" value="Genomic_DNA"/>
</dbReference>
<dbReference type="PANTHER" id="PTHR45695">
    <property type="entry name" value="LEUCOKININ RECEPTOR-RELATED"/>
    <property type="match status" value="1"/>
</dbReference>
<protein>
    <recommendedName>
        <fullName evidence="10">G-protein coupled receptors family 1 profile domain-containing protein</fullName>
    </recommendedName>
</protein>
<dbReference type="SUPFAM" id="SSF81321">
    <property type="entry name" value="Family A G protein-coupled receptor-like"/>
    <property type="match status" value="1"/>
</dbReference>
<dbReference type="InterPro" id="IPR017452">
    <property type="entry name" value="GPCR_Rhodpsn_7TM"/>
</dbReference>
<feature type="transmembrane region" description="Helical" evidence="9">
    <location>
        <begin position="209"/>
        <end position="232"/>
    </location>
</feature>
<feature type="transmembrane region" description="Helical" evidence="9">
    <location>
        <begin position="81"/>
        <end position="110"/>
    </location>
</feature>
<feature type="domain" description="G-protein coupled receptors family 1 profile" evidence="10">
    <location>
        <begin position="60"/>
        <end position="321"/>
    </location>
</feature>
<evidence type="ECO:0000256" key="3">
    <source>
        <dbReference type="ARBA" id="ARBA00022692"/>
    </source>
</evidence>
<reference evidence="11" key="1">
    <citation type="submission" date="2023-07" db="EMBL/GenBank/DDBJ databases">
        <title>Chromosome-level genome assembly of Artemia franciscana.</title>
        <authorList>
            <person name="Jo E."/>
        </authorList>
    </citation>
    <scope>NUCLEOTIDE SEQUENCE</scope>
    <source>
        <tissue evidence="11">Whole body</tissue>
    </source>
</reference>